<keyword evidence="2" id="KW-0812">Transmembrane</keyword>
<keyword evidence="4" id="KW-1185">Reference proteome</keyword>
<name>A0AAV4A2M9_9GAST</name>
<keyword evidence="2" id="KW-0472">Membrane</keyword>
<gene>
    <name evidence="3" type="ORF">PoB_002838400</name>
</gene>
<feature type="transmembrane region" description="Helical" evidence="2">
    <location>
        <begin position="73"/>
        <end position="97"/>
    </location>
</feature>
<sequence length="144" mass="16884">METTRRKEDLDVSAQANQNSSKTILEKNKQKHKILRMKCKDSQDKAKLSGWQMLSSSKRKGNGILMSFLREHLFHLLGTLSLIICTILFTFQAYLAFRSFQMMNQLHNKPQIPEMLYRLYFEGNDWATNLDRVDLRANTSIFVH</sequence>
<organism evidence="3 4">
    <name type="scientific">Plakobranchus ocellatus</name>
    <dbReference type="NCBI Taxonomy" id="259542"/>
    <lineage>
        <taxon>Eukaryota</taxon>
        <taxon>Metazoa</taxon>
        <taxon>Spiralia</taxon>
        <taxon>Lophotrochozoa</taxon>
        <taxon>Mollusca</taxon>
        <taxon>Gastropoda</taxon>
        <taxon>Heterobranchia</taxon>
        <taxon>Euthyneura</taxon>
        <taxon>Panpulmonata</taxon>
        <taxon>Sacoglossa</taxon>
        <taxon>Placobranchoidea</taxon>
        <taxon>Plakobranchidae</taxon>
        <taxon>Plakobranchus</taxon>
    </lineage>
</organism>
<feature type="compositionally biased region" description="Basic and acidic residues" evidence="1">
    <location>
        <begin position="1"/>
        <end position="10"/>
    </location>
</feature>
<comment type="caution">
    <text evidence="3">The sequence shown here is derived from an EMBL/GenBank/DDBJ whole genome shotgun (WGS) entry which is preliminary data.</text>
</comment>
<dbReference type="AlphaFoldDB" id="A0AAV4A2M9"/>
<feature type="region of interest" description="Disordered" evidence="1">
    <location>
        <begin position="1"/>
        <end position="23"/>
    </location>
</feature>
<dbReference type="EMBL" id="BLXT01003539">
    <property type="protein sequence ID" value="GFO01879.1"/>
    <property type="molecule type" value="Genomic_DNA"/>
</dbReference>
<proteinExistence type="predicted"/>
<keyword evidence="2" id="KW-1133">Transmembrane helix</keyword>
<evidence type="ECO:0000256" key="1">
    <source>
        <dbReference type="SAM" id="MobiDB-lite"/>
    </source>
</evidence>
<reference evidence="3 4" key="1">
    <citation type="journal article" date="2021" name="Elife">
        <title>Chloroplast acquisition without the gene transfer in kleptoplastic sea slugs, Plakobranchus ocellatus.</title>
        <authorList>
            <person name="Maeda T."/>
            <person name="Takahashi S."/>
            <person name="Yoshida T."/>
            <person name="Shimamura S."/>
            <person name="Takaki Y."/>
            <person name="Nagai Y."/>
            <person name="Toyoda A."/>
            <person name="Suzuki Y."/>
            <person name="Arimoto A."/>
            <person name="Ishii H."/>
            <person name="Satoh N."/>
            <person name="Nishiyama T."/>
            <person name="Hasebe M."/>
            <person name="Maruyama T."/>
            <person name="Minagawa J."/>
            <person name="Obokata J."/>
            <person name="Shigenobu S."/>
        </authorList>
    </citation>
    <scope>NUCLEOTIDE SEQUENCE [LARGE SCALE GENOMIC DNA]</scope>
</reference>
<feature type="compositionally biased region" description="Polar residues" evidence="1">
    <location>
        <begin position="14"/>
        <end position="23"/>
    </location>
</feature>
<evidence type="ECO:0000313" key="3">
    <source>
        <dbReference type="EMBL" id="GFO01879.1"/>
    </source>
</evidence>
<accession>A0AAV4A2M9</accession>
<protein>
    <submittedName>
        <fullName evidence="3">Uncharacterized protein</fullName>
    </submittedName>
</protein>
<evidence type="ECO:0000256" key="2">
    <source>
        <dbReference type="SAM" id="Phobius"/>
    </source>
</evidence>
<dbReference type="Proteomes" id="UP000735302">
    <property type="component" value="Unassembled WGS sequence"/>
</dbReference>
<evidence type="ECO:0000313" key="4">
    <source>
        <dbReference type="Proteomes" id="UP000735302"/>
    </source>
</evidence>